<organism evidence="1 2">
    <name type="scientific">Scytonema millei VB511283</name>
    <dbReference type="NCBI Taxonomy" id="1245923"/>
    <lineage>
        <taxon>Bacteria</taxon>
        <taxon>Bacillati</taxon>
        <taxon>Cyanobacteriota</taxon>
        <taxon>Cyanophyceae</taxon>
        <taxon>Nostocales</taxon>
        <taxon>Scytonemataceae</taxon>
        <taxon>Scytonema</taxon>
    </lineage>
</organism>
<evidence type="ECO:0000313" key="1">
    <source>
        <dbReference type="EMBL" id="NHC37917.1"/>
    </source>
</evidence>
<dbReference type="EMBL" id="JTJC03000013">
    <property type="protein sequence ID" value="NHC37917.1"/>
    <property type="molecule type" value="Genomic_DNA"/>
</dbReference>
<name>A0A9X5EDM1_9CYAN</name>
<dbReference type="AlphaFoldDB" id="A0A9X5EDM1"/>
<dbReference type="RefSeq" id="WP_165587781.1">
    <property type="nucleotide sequence ID" value="NZ_JTJC03000013.1"/>
</dbReference>
<protein>
    <submittedName>
        <fullName evidence="1">Uncharacterized protein</fullName>
    </submittedName>
</protein>
<gene>
    <name evidence="1" type="ORF">QH73_0025385</name>
</gene>
<proteinExistence type="predicted"/>
<evidence type="ECO:0000313" key="2">
    <source>
        <dbReference type="Proteomes" id="UP000031532"/>
    </source>
</evidence>
<dbReference type="Proteomes" id="UP000031532">
    <property type="component" value="Unassembled WGS sequence"/>
</dbReference>
<reference evidence="1 2" key="1">
    <citation type="journal article" date="2015" name="Genome Announc.">
        <title>Draft Genome Sequence of the Terrestrial Cyanobacterium Scytonema millei VB511283, Isolated from Eastern India.</title>
        <authorList>
            <person name="Sen D."/>
            <person name="Chandrababunaidu M.M."/>
            <person name="Singh D."/>
            <person name="Sanghi N."/>
            <person name="Ghorai A."/>
            <person name="Mishra G.P."/>
            <person name="Madduluri M."/>
            <person name="Adhikary S.P."/>
            <person name="Tripathy S."/>
        </authorList>
    </citation>
    <scope>NUCLEOTIDE SEQUENCE [LARGE SCALE GENOMIC DNA]</scope>
    <source>
        <strain evidence="1 2">VB511283</strain>
    </source>
</reference>
<keyword evidence="2" id="KW-1185">Reference proteome</keyword>
<comment type="caution">
    <text evidence="1">The sequence shown here is derived from an EMBL/GenBank/DDBJ whole genome shotgun (WGS) entry which is preliminary data.</text>
</comment>
<accession>A0A9X5EDM1</accession>
<sequence length="58" mass="6768">MAKLLSSNPYCLTHPKVRFWDIQRVPCLGEEQLRSCQISDRKRDLLGYGSDQRMVAEK</sequence>